<evidence type="ECO:0000313" key="2">
    <source>
        <dbReference type="EMBL" id="HJB58289.1"/>
    </source>
</evidence>
<proteinExistence type="predicted"/>
<reference evidence="2" key="2">
    <citation type="submission" date="2021-04" db="EMBL/GenBank/DDBJ databases">
        <authorList>
            <person name="Gilroy R."/>
        </authorList>
    </citation>
    <scope>NUCLEOTIDE SEQUENCE</scope>
    <source>
        <strain evidence="2">ChiHjej9B8-13557</strain>
    </source>
</reference>
<evidence type="ECO:0000259" key="1">
    <source>
        <dbReference type="Pfam" id="PF19789"/>
    </source>
</evidence>
<accession>A0A9D2S6W5</accession>
<sequence>MASTLSAQAAGSTVTLDVDGSPCDFLVVQQGKPDDSYDDSCDGTWLMMEGLYNEMAWGGASTNKYSASDAHAWLNDDFLALLDPDILAMVKTVKIPVADGAAVLTGADGLEAKAFLPSAREVGWVASSFPVEGSCLAFFDGFSNSDDRRMAYDSAGASKNWFTRTYVRSSGRVAGILRSSGGPTQQDPDAIMFLRPVMIFPSGTLVSDSGAIQPNSPPAVTSPSGTDGANIGVRNTPFLLEYTAADPDGGSLTLTEALDGETTRTLTAASGVAQHFAAVNDPPAFLQLENGAHTLQVTASDGAASGSLGLTFTKAVTSASLTLTQPIAASAPIKAAVLTVGGSIPADADYSVEVTNNALDPAPVWQDATDEVRQGGNIVFSNRTAAESPAFNFRIQAARGLSGTGGYIDSVTGAFQ</sequence>
<evidence type="ECO:0000313" key="3">
    <source>
        <dbReference type="Proteomes" id="UP000824211"/>
    </source>
</evidence>
<dbReference type="AlphaFoldDB" id="A0A9D2S6W5"/>
<feature type="domain" description="DUF6273" evidence="1">
    <location>
        <begin position="43"/>
        <end position="176"/>
    </location>
</feature>
<dbReference type="InterPro" id="IPR046240">
    <property type="entry name" value="DUF6273"/>
</dbReference>
<comment type="caution">
    <text evidence="2">The sequence shown here is derived from an EMBL/GenBank/DDBJ whole genome shotgun (WGS) entry which is preliminary data.</text>
</comment>
<dbReference type="Proteomes" id="UP000824211">
    <property type="component" value="Unassembled WGS sequence"/>
</dbReference>
<organism evidence="2 3">
    <name type="scientific">Candidatus Faecalibacterium faecipullorum</name>
    <dbReference type="NCBI Taxonomy" id="2838578"/>
    <lineage>
        <taxon>Bacteria</taxon>
        <taxon>Bacillati</taxon>
        <taxon>Bacillota</taxon>
        <taxon>Clostridia</taxon>
        <taxon>Eubacteriales</taxon>
        <taxon>Oscillospiraceae</taxon>
        <taxon>Faecalibacterium</taxon>
    </lineage>
</organism>
<dbReference type="EMBL" id="DWXX01000024">
    <property type="protein sequence ID" value="HJB58289.1"/>
    <property type="molecule type" value="Genomic_DNA"/>
</dbReference>
<gene>
    <name evidence="2" type="ORF">H9771_01285</name>
</gene>
<name>A0A9D2S6W5_9FIRM</name>
<protein>
    <recommendedName>
        <fullName evidence="1">DUF6273 domain-containing protein</fullName>
    </recommendedName>
</protein>
<reference evidence="2" key="1">
    <citation type="journal article" date="2021" name="PeerJ">
        <title>Extensive microbial diversity within the chicken gut microbiome revealed by metagenomics and culture.</title>
        <authorList>
            <person name="Gilroy R."/>
            <person name="Ravi A."/>
            <person name="Getino M."/>
            <person name="Pursley I."/>
            <person name="Horton D.L."/>
            <person name="Alikhan N.F."/>
            <person name="Baker D."/>
            <person name="Gharbi K."/>
            <person name="Hall N."/>
            <person name="Watson M."/>
            <person name="Adriaenssens E.M."/>
            <person name="Foster-Nyarko E."/>
            <person name="Jarju S."/>
            <person name="Secka A."/>
            <person name="Antonio M."/>
            <person name="Oren A."/>
            <person name="Chaudhuri R.R."/>
            <person name="La Ragione R."/>
            <person name="Hildebrand F."/>
            <person name="Pallen M.J."/>
        </authorList>
    </citation>
    <scope>NUCLEOTIDE SEQUENCE</scope>
    <source>
        <strain evidence="2">ChiHjej9B8-13557</strain>
    </source>
</reference>
<dbReference type="Pfam" id="PF19789">
    <property type="entry name" value="DUF6273"/>
    <property type="match status" value="1"/>
</dbReference>